<comment type="caution">
    <text evidence="7">The sequence shown here is derived from an EMBL/GenBank/DDBJ whole genome shotgun (WGS) entry which is preliminary data.</text>
</comment>
<evidence type="ECO:0000313" key="8">
    <source>
        <dbReference type="Proteomes" id="UP000753724"/>
    </source>
</evidence>
<comment type="catalytic activity">
    <reaction evidence="6">
        <text>Exonucleolytic cleavage in either 5'- to 3'- or 3'- to 5'-direction to yield nucleoside 5'-phosphates.</text>
        <dbReference type="EC" id="3.1.11.6"/>
    </reaction>
</comment>
<proteinExistence type="inferred from homology"/>
<dbReference type="Pfam" id="PF02609">
    <property type="entry name" value="Exonuc_VII_S"/>
    <property type="match status" value="1"/>
</dbReference>
<dbReference type="GO" id="GO:0008855">
    <property type="term" value="F:exodeoxyribonuclease VII activity"/>
    <property type="evidence" value="ECO:0007669"/>
    <property type="project" value="UniProtKB-EC"/>
</dbReference>
<keyword evidence="2 6" id="KW-0963">Cytoplasm</keyword>
<dbReference type="SUPFAM" id="SSF116842">
    <property type="entry name" value="XseB-like"/>
    <property type="match status" value="1"/>
</dbReference>
<dbReference type="EMBL" id="JAAAPO010000002">
    <property type="protein sequence ID" value="NBC36354.1"/>
    <property type="molecule type" value="Genomic_DNA"/>
</dbReference>
<dbReference type="HAMAP" id="MF_00337">
    <property type="entry name" value="Exonuc_7_S"/>
    <property type="match status" value="1"/>
</dbReference>
<sequence length="89" mass="9492">MNENTPAAGDDRIAGLSFEEALRALEDVVRRLESGDVALDESIDLYERGEKLRAACQARLDAAQARIERIVSAPDGSPAGTRPLDAPAS</sequence>
<evidence type="ECO:0000256" key="1">
    <source>
        <dbReference type="ARBA" id="ARBA00009998"/>
    </source>
</evidence>
<evidence type="ECO:0000256" key="2">
    <source>
        <dbReference type="ARBA" id="ARBA00022490"/>
    </source>
</evidence>
<dbReference type="PANTHER" id="PTHR34137:SF1">
    <property type="entry name" value="EXODEOXYRIBONUCLEASE 7 SMALL SUBUNIT"/>
    <property type="match status" value="1"/>
</dbReference>
<protein>
    <recommendedName>
        <fullName evidence="6">Exodeoxyribonuclease 7 small subunit</fullName>
        <ecNumber evidence="6">3.1.11.6</ecNumber>
    </recommendedName>
    <alternativeName>
        <fullName evidence="6">Exodeoxyribonuclease VII small subunit</fullName>
        <shortName evidence="6">Exonuclease VII small subunit</shortName>
    </alternativeName>
</protein>
<evidence type="ECO:0000256" key="6">
    <source>
        <dbReference type="HAMAP-Rule" id="MF_00337"/>
    </source>
</evidence>
<dbReference type="Proteomes" id="UP000753724">
    <property type="component" value="Unassembled WGS sequence"/>
</dbReference>
<gene>
    <name evidence="6" type="primary">xseB</name>
    <name evidence="7" type="ORF">GTZ99_07255</name>
</gene>
<dbReference type="Gene3D" id="1.10.287.1040">
    <property type="entry name" value="Exonuclease VII, small subunit"/>
    <property type="match status" value="1"/>
</dbReference>
<comment type="subcellular location">
    <subcellularLocation>
        <location evidence="6">Cytoplasm</location>
    </subcellularLocation>
</comment>
<comment type="subunit">
    <text evidence="6">Heterooligomer composed of large and small subunits.</text>
</comment>
<comment type="similarity">
    <text evidence="1 6">Belongs to the XseB family.</text>
</comment>
<keyword evidence="5 6" id="KW-0269">Exonuclease</keyword>
<dbReference type="InterPro" id="IPR003761">
    <property type="entry name" value="Exonuc_VII_S"/>
</dbReference>
<evidence type="ECO:0000256" key="4">
    <source>
        <dbReference type="ARBA" id="ARBA00022801"/>
    </source>
</evidence>
<name>A0ABW9XCV0_9SPHN</name>
<dbReference type="InterPro" id="IPR037004">
    <property type="entry name" value="Exonuc_VII_ssu_sf"/>
</dbReference>
<dbReference type="NCBIfam" id="TIGR01280">
    <property type="entry name" value="xseB"/>
    <property type="match status" value="1"/>
</dbReference>
<dbReference type="EC" id="3.1.11.6" evidence="6"/>
<reference evidence="8" key="1">
    <citation type="submission" date="2020-01" db="EMBL/GenBank/DDBJ databases">
        <title>Sphingomonas sp. strain CSW-10.</title>
        <authorList>
            <person name="Chen W.-M."/>
        </authorList>
    </citation>
    <scope>NUCLEOTIDE SEQUENCE [LARGE SCALE GENOMIC DNA]</scope>
    <source>
        <strain evidence="8">FSY-8</strain>
    </source>
</reference>
<dbReference type="RefSeq" id="WP_161717575.1">
    <property type="nucleotide sequence ID" value="NZ_JAAAPO010000002.1"/>
</dbReference>
<keyword evidence="3 6" id="KW-0540">Nuclease</keyword>
<dbReference type="PANTHER" id="PTHR34137">
    <property type="entry name" value="EXODEOXYRIBONUCLEASE 7 SMALL SUBUNIT"/>
    <property type="match status" value="1"/>
</dbReference>
<dbReference type="NCBIfam" id="NF002139">
    <property type="entry name" value="PRK00977.1-3"/>
    <property type="match status" value="1"/>
</dbReference>
<evidence type="ECO:0000256" key="5">
    <source>
        <dbReference type="ARBA" id="ARBA00022839"/>
    </source>
</evidence>
<keyword evidence="4 6" id="KW-0378">Hydrolase</keyword>
<evidence type="ECO:0000313" key="7">
    <source>
        <dbReference type="EMBL" id="NBC36354.1"/>
    </source>
</evidence>
<evidence type="ECO:0000256" key="3">
    <source>
        <dbReference type="ARBA" id="ARBA00022722"/>
    </source>
</evidence>
<organism evidence="7 8">
    <name type="scientific">Novosphingobium ovatum</name>
    <dbReference type="NCBI Taxonomy" id="1908523"/>
    <lineage>
        <taxon>Bacteria</taxon>
        <taxon>Pseudomonadati</taxon>
        <taxon>Pseudomonadota</taxon>
        <taxon>Alphaproteobacteria</taxon>
        <taxon>Sphingomonadales</taxon>
        <taxon>Sphingomonadaceae</taxon>
        <taxon>Novosphingobium</taxon>
    </lineage>
</organism>
<keyword evidence="8" id="KW-1185">Reference proteome</keyword>
<comment type="function">
    <text evidence="6">Bidirectionally degrades single-stranded DNA into large acid-insoluble oligonucleotides, which are then degraded further into small acid-soluble oligonucleotides.</text>
</comment>
<accession>A0ABW9XCV0</accession>